<dbReference type="Gene3D" id="2.60.120.560">
    <property type="entry name" value="Exo-inulinase, domain 1"/>
    <property type="match status" value="1"/>
</dbReference>
<protein>
    <recommendedName>
        <fullName evidence="4">3-keto-disaccharide hydrolase domain-containing protein</fullName>
    </recommendedName>
</protein>
<sequence>MKKNTLHLMIVLVFATLACGISSGPATSGDAPVGDSNILFQDDFSNTSSGWDRADWDGGLTDYGSDVYRMVVKIPSYNIWANPGQYFEGDVRVEVDATKITGEDDNDFGLLCRYTGTLESPSFYFFIISSDGFAVIGKGTAGVTEYLSSEFMEPSDAINQGSTLNHLRADCIGNSLTFFVNGQQVVSTTDASYTGGDVGVTAGTFDIPNAEIAFDNFIVRKP</sequence>
<keyword evidence="1" id="KW-0732">Signal</keyword>
<dbReference type="Proteomes" id="UP000614469">
    <property type="component" value="Unassembled WGS sequence"/>
</dbReference>
<name>A0A8J6NKY5_9CHLR</name>
<evidence type="ECO:0000313" key="2">
    <source>
        <dbReference type="EMBL" id="MBC8334825.1"/>
    </source>
</evidence>
<accession>A0A8J6NKY5</accession>
<organism evidence="2 3">
    <name type="scientific">Candidatus Desulfolinea nitratireducens</name>
    <dbReference type="NCBI Taxonomy" id="2841698"/>
    <lineage>
        <taxon>Bacteria</taxon>
        <taxon>Bacillati</taxon>
        <taxon>Chloroflexota</taxon>
        <taxon>Anaerolineae</taxon>
        <taxon>Anaerolineales</taxon>
        <taxon>Anaerolineales incertae sedis</taxon>
        <taxon>Candidatus Desulfolinea</taxon>
    </lineage>
</organism>
<evidence type="ECO:0000256" key="1">
    <source>
        <dbReference type="SAM" id="SignalP"/>
    </source>
</evidence>
<feature type="chain" id="PRO_5035155299" description="3-keto-disaccharide hydrolase domain-containing protein" evidence="1">
    <location>
        <begin position="29"/>
        <end position="222"/>
    </location>
</feature>
<dbReference type="PROSITE" id="PS51257">
    <property type="entry name" value="PROKAR_LIPOPROTEIN"/>
    <property type="match status" value="1"/>
</dbReference>
<comment type="caution">
    <text evidence="2">The sequence shown here is derived from an EMBL/GenBank/DDBJ whole genome shotgun (WGS) entry which is preliminary data.</text>
</comment>
<evidence type="ECO:0008006" key="4">
    <source>
        <dbReference type="Google" id="ProtNLM"/>
    </source>
</evidence>
<proteinExistence type="predicted"/>
<gene>
    <name evidence="2" type="ORF">H8E29_06135</name>
</gene>
<reference evidence="2 3" key="1">
    <citation type="submission" date="2020-08" db="EMBL/GenBank/DDBJ databases">
        <title>Bridging the membrane lipid divide: bacteria of the FCB group superphylum have the potential to synthesize archaeal ether lipids.</title>
        <authorList>
            <person name="Villanueva L."/>
            <person name="Von Meijenfeldt F.A.B."/>
            <person name="Westbye A.B."/>
            <person name="Yadav S."/>
            <person name="Hopmans E.C."/>
            <person name="Dutilh B.E."/>
            <person name="Sinninghe Damste J.S."/>
        </authorList>
    </citation>
    <scope>NUCLEOTIDE SEQUENCE [LARGE SCALE GENOMIC DNA]</scope>
    <source>
        <strain evidence="2">NIOZ-UU36</strain>
    </source>
</reference>
<feature type="signal peptide" evidence="1">
    <location>
        <begin position="1"/>
        <end position="28"/>
    </location>
</feature>
<dbReference type="EMBL" id="JACNJN010000080">
    <property type="protein sequence ID" value="MBC8334825.1"/>
    <property type="molecule type" value="Genomic_DNA"/>
</dbReference>
<evidence type="ECO:0000313" key="3">
    <source>
        <dbReference type="Proteomes" id="UP000614469"/>
    </source>
</evidence>
<dbReference type="AlphaFoldDB" id="A0A8J6NKY5"/>